<feature type="transmembrane region" description="Helical" evidence="8">
    <location>
        <begin position="309"/>
        <end position="335"/>
    </location>
</feature>
<feature type="transmembrane region" description="Helical" evidence="8">
    <location>
        <begin position="254"/>
        <end position="274"/>
    </location>
</feature>
<dbReference type="Proteomes" id="UP000532373">
    <property type="component" value="Unassembled WGS sequence"/>
</dbReference>
<evidence type="ECO:0000256" key="8">
    <source>
        <dbReference type="SAM" id="Phobius"/>
    </source>
</evidence>
<comment type="subcellular location">
    <subcellularLocation>
        <location evidence="2">Cell membrane</location>
        <topology evidence="2">Multi-pass membrane protein</topology>
    </subcellularLocation>
</comment>
<dbReference type="InterPro" id="IPR020846">
    <property type="entry name" value="MFS_dom"/>
</dbReference>
<comment type="caution">
    <text evidence="10">The sequence shown here is derived from an EMBL/GenBank/DDBJ whole genome shotgun (WGS) entry which is preliminary data.</text>
</comment>
<dbReference type="SUPFAM" id="SSF103473">
    <property type="entry name" value="MFS general substrate transporter"/>
    <property type="match status" value="1"/>
</dbReference>
<evidence type="ECO:0000256" key="3">
    <source>
        <dbReference type="ARBA" id="ARBA00007520"/>
    </source>
</evidence>
<evidence type="ECO:0000256" key="7">
    <source>
        <dbReference type="ARBA" id="ARBA00023136"/>
    </source>
</evidence>
<dbReference type="InterPro" id="IPR050189">
    <property type="entry name" value="MFS_Efflux_Transporters"/>
</dbReference>
<dbReference type="RefSeq" id="WP_184769245.1">
    <property type="nucleotide sequence ID" value="NZ_JACHGI010000004.1"/>
</dbReference>
<feature type="transmembrane region" description="Helical" evidence="8">
    <location>
        <begin position="149"/>
        <end position="169"/>
    </location>
</feature>
<comment type="similarity">
    <text evidence="3">Belongs to the major facilitator superfamily. TCR/Tet family.</text>
</comment>
<dbReference type="GO" id="GO:0005886">
    <property type="term" value="C:plasma membrane"/>
    <property type="evidence" value="ECO:0007669"/>
    <property type="project" value="UniProtKB-SubCell"/>
</dbReference>
<evidence type="ECO:0000256" key="5">
    <source>
        <dbReference type="ARBA" id="ARBA00022692"/>
    </source>
</evidence>
<dbReference type="PANTHER" id="PTHR43124:SF3">
    <property type="entry name" value="CHLORAMPHENICOL EFFLUX PUMP RV0191"/>
    <property type="match status" value="1"/>
</dbReference>
<keyword evidence="5 8" id="KW-0812">Transmembrane</keyword>
<feature type="transmembrane region" description="Helical" evidence="8">
    <location>
        <begin position="57"/>
        <end position="78"/>
    </location>
</feature>
<dbReference type="GO" id="GO:0022857">
    <property type="term" value="F:transmembrane transporter activity"/>
    <property type="evidence" value="ECO:0007669"/>
    <property type="project" value="InterPro"/>
</dbReference>
<feature type="transmembrane region" description="Helical" evidence="8">
    <location>
        <begin position="214"/>
        <end position="234"/>
    </location>
</feature>
<dbReference type="Gene3D" id="1.20.1250.20">
    <property type="entry name" value="MFS general substrate transporter like domains"/>
    <property type="match status" value="1"/>
</dbReference>
<dbReference type="InterPro" id="IPR005829">
    <property type="entry name" value="Sugar_transporter_CS"/>
</dbReference>
<dbReference type="PROSITE" id="PS00216">
    <property type="entry name" value="SUGAR_TRANSPORT_1"/>
    <property type="match status" value="1"/>
</dbReference>
<evidence type="ECO:0000256" key="4">
    <source>
        <dbReference type="ARBA" id="ARBA00022475"/>
    </source>
</evidence>
<comment type="function">
    <text evidence="1">Resistance to tetracycline by an active tetracycline efflux. This is an energy-dependent process that decreases the accumulation of the antibiotic in whole cells. This protein functions as a metal-tetracycline/H(+) antiporter.</text>
</comment>
<dbReference type="InterPro" id="IPR011701">
    <property type="entry name" value="MFS"/>
</dbReference>
<evidence type="ECO:0000313" key="11">
    <source>
        <dbReference type="Proteomes" id="UP000532373"/>
    </source>
</evidence>
<dbReference type="CDD" id="cd17473">
    <property type="entry name" value="MFS_arabinose_efflux_permease_like"/>
    <property type="match status" value="1"/>
</dbReference>
<dbReference type="InterPro" id="IPR036259">
    <property type="entry name" value="MFS_trans_sf"/>
</dbReference>
<dbReference type="PANTHER" id="PTHR43124">
    <property type="entry name" value="PURINE EFFLUX PUMP PBUE"/>
    <property type="match status" value="1"/>
</dbReference>
<keyword evidence="6 8" id="KW-1133">Transmembrane helix</keyword>
<feature type="transmembrane region" description="Helical" evidence="8">
    <location>
        <begin position="116"/>
        <end position="137"/>
    </location>
</feature>
<feature type="transmembrane region" description="Helical" evidence="8">
    <location>
        <begin position="85"/>
        <end position="104"/>
    </location>
</feature>
<protein>
    <submittedName>
        <fullName evidence="10">MFS family permease</fullName>
    </submittedName>
</protein>
<evidence type="ECO:0000256" key="1">
    <source>
        <dbReference type="ARBA" id="ARBA00003279"/>
    </source>
</evidence>
<dbReference type="InterPro" id="IPR001958">
    <property type="entry name" value="Tet-R_TetA/multi-R_MdtG-like"/>
</dbReference>
<sequence length="404" mass="41996">MQSIQNAMERPVWMDGRAVALLLAASLTTMANATISPALPGLERLFAADPNAAMLTRLLVPAPSLSVALFAPFAGIAADRFGRRLLLLVGVILFAVSGCAGLFLPDLPTIFASRLVLGVAVALIMTAQTALVGDYFTGEKRSAMTGLQISARNFGGLVFISLAGWAAAMSPRWPFAIYGLAMVFLPLMWMVIVDPPRRSQAAGAKAVDEAEAHPSWVLLLSLLVLLQAVTNMIFFVMPTQMSFFLEAKGYDGAVMTGAILGTLMLAGGSFALLYPKVQRATGYAGIFLLGYAAMALGFLLLVFAGTTPILFAAAAAIGAGYALVSPSFVALTLNLAPLRRRGVSGGILTASIFIGQFVSPLLVTPLIAGHGYEALFSGIALLLAAMAIAAGAVGGAAIARSGRR</sequence>
<accession>A0A8E1WDK4</accession>
<feature type="transmembrane region" description="Helical" evidence="8">
    <location>
        <begin position="374"/>
        <end position="399"/>
    </location>
</feature>
<feature type="transmembrane region" description="Helical" evidence="8">
    <location>
        <begin position="281"/>
        <end position="303"/>
    </location>
</feature>
<proteinExistence type="inferred from homology"/>
<evidence type="ECO:0000256" key="2">
    <source>
        <dbReference type="ARBA" id="ARBA00004651"/>
    </source>
</evidence>
<feature type="domain" description="Major facilitator superfamily (MFS) profile" evidence="9">
    <location>
        <begin position="17"/>
        <end position="403"/>
    </location>
</feature>
<reference evidence="10 11" key="1">
    <citation type="submission" date="2020-08" db="EMBL/GenBank/DDBJ databases">
        <title>Genomic Encyclopedia of Type Strains, Phase IV (KMG-IV): sequencing the most valuable type-strain genomes for metagenomic binning, comparative biology and taxonomic classification.</title>
        <authorList>
            <person name="Goeker M."/>
        </authorList>
    </citation>
    <scope>NUCLEOTIDE SEQUENCE [LARGE SCALE GENOMIC DNA]</scope>
    <source>
        <strain evidence="10 11">DSM 17454</strain>
    </source>
</reference>
<gene>
    <name evidence="10" type="ORF">HNQ96_002691</name>
</gene>
<evidence type="ECO:0000259" key="9">
    <source>
        <dbReference type="PROSITE" id="PS50850"/>
    </source>
</evidence>
<dbReference type="Pfam" id="PF07690">
    <property type="entry name" value="MFS_1"/>
    <property type="match status" value="1"/>
</dbReference>
<feature type="transmembrane region" description="Helical" evidence="8">
    <location>
        <begin position="175"/>
        <end position="193"/>
    </location>
</feature>
<dbReference type="AlphaFoldDB" id="A0A8E1WDK4"/>
<name>A0A8E1WDK4_9HYPH</name>
<evidence type="ECO:0000313" key="10">
    <source>
        <dbReference type="EMBL" id="MBB6466815.1"/>
    </source>
</evidence>
<dbReference type="PROSITE" id="PS50850">
    <property type="entry name" value="MFS"/>
    <property type="match status" value="1"/>
</dbReference>
<dbReference type="PRINTS" id="PR01035">
    <property type="entry name" value="TCRTETA"/>
</dbReference>
<feature type="transmembrane region" description="Helical" evidence="8">
    <location>
        <begin position="347"/>
        <end position="368"/>
    </location>
</feature>
<organism evidence="10 11">
    <name type="scientific">Aminobacter carboxidus</name>
    <dbReference type="NCBI Taxonomy" id="376165"/>
    <lineage>
        <taxon>Bacteria</taxon>
        <taxon>Pseudomonadati</taxon>
        <taxon>Pseudomonadota</taxon>
        <taxon>Alphaproteobacteria</taxon>
        <taxon>Hyphomicrobiales</taxon>
        <taxon>Phyllobacteriaceae</taxon>
        <taxon>Aminobacter</taxon>
    </lineage>
</organism>
<dbReference type="EMBL" id="JACHGI010000004">
    <property type="protein sequence ID" value="MBB6466815.1"/>
    <property type="molecule type" value="Genomic_DNA"/>
</dbReference>
<evidence type="ECO:0000256" key="6">
    <source>
        <dbReference type="ARBA" id="ARBA00022989"/>
    </source>
</evidence>
<keyword evidence="4" id="KW-1003">Cell membrane</keyword>
<keyword evidence="7 8" id="KW-0472">Membrane</keyword>